<dbReference type="OrthoDB" id="8062037at2759"/>
<keyword evidence="7" id="KW-0862">Zinc</keyword>
<feature type="region of interest" description="Disordered" evidence="9">
    <location>
        <begin position="388"/>
        <end position="586"/>
    </location>
</feature>
<evidence type="ECO:0000259" key="10">
    <source>
        <dbReference type="PROSITE" id="PS50089"/>
    </source>
</evidence>
<comment type="caution">
    <text evidence="11">The sequence shown here is derived from an EMBL/GenBank/DDBJ whole genome shotgun (WGS) entry which is preliminary data.</text>
</comment>
<dbReference type="EC" id="2.3.2.27" evidence="2"/>
<dbReference type="PANTHER" id="PTHR15710">
    <property type="entry name" value="E3 UBIQUITIN-PROTEIN LIGASE PRAJA"/>
    <property type="match status" value="1"/>
</dbReference>
<dbReference type="Proteomes" id="UP000029964">
    <property type="component" value="Unassembled WGS sequence"/>
</dbReference>
<dbReference type="Gene3D" id="3.30.40.10">
    <property type="entry name" value="Zinc/RING finger domain, C3HC4 (zinc finger)"/>
    <property type="match status" value="1"/>
</dbReference>
<protein>
    <recommendedName>
        <fullName evidence="2">RING-type E3 ubiquitin transferase</fullName>
        <ecNumber evidence="2">2.3.2.27</ecNumber>
    </recommendedName>
</protein>
<keyword evidence="3" id="KW-0808">Transferase</keyword>
<sequence length="586" mass="63136">MASPGFSSGGHLDATGDREVVYCHACANEWYRDEHGLICPNCQGEITEIVSPDNDPRQLHHTISSGSSPELHPGRNHDDDSDPEVPDIEEHLRGEHGFIYNRDTRQGPNRTHHNPGMEPVFQRFLDMINGFGPPGTGGPPLSARHPHTPNPNDDLEGSDNLSPLHPYPQQQPQQPQQQQQQQQQQHPPDNFPEPLRIHMTTVRRGVFGRGNTSVTIVTGPARPRGNAAPMHAGADPFQEIFSNVLGDIGPPGGDNDHPGGPPGTFLRSLHEIIGLLNPANAMAGDAVYSQEALDRIISNLMEANPQSNAAPPASEEALAKLERRPVSKDMLSHESKTDCSICIDDIKEGDMALFLPCKHWFHEDCVVLWLKEHNTCPICRTPIEKNEHQYGQGGGDGPASDNSPNNSRGGDQPGAGAAGPSQAGPSRWFTVGFGGPPGGDAAAGESTNLPHGDLGLHPSTSTRPPSYRNSRLNEAIRNVTSTQGRQRERDREQGSSSSVGYDTSRLQRRNSMSPTSPRQAAPGDGGSRVRQRSPSQSSTRWAASDQAESNQPSQRQSGRGPLSWIRDRLPGGGGSNNGSSGNGDQS</sequence>
<gene>
    <name evidence="11" type="ORF">ACRE_046380</name>
</gene>
<dbReference type="EMBL" id="JPKY01000046">
    <property type="protein sequence ID" value="KFH44553.1"/>
    <property type="molecule type" value="Genomic_DNA"/>
</dbReference>
<dbReference type="InterPro" id="IPR013083">
    <property type="entry name" value="Znf_RING/FYVE/PHD"/>
</dbReference>
<feature type="compositionally biased region" description="Low complexity" evidence="9">
    <location>
        <begin position="577"/>
        <end position="586"/>
    </location>
</feature>
<evidence type="ECO:0000256" key="7">
    <source>
        <dbReference type="ARBA" id="ARBA00022833"/>
    </source>
</evidence>
<feature type="domain" description="RING-type" evidence="10">
    <location>
        <begin position="339"/>
        <end position="380"/>
    </location>
</feature>
<dbReference type="SUPFAM" id="SSF57850">
    <property type="entry name" value="RING/U-box"/>
    <property type="match status" value="1"/>
</dbReference>
<dbReference type="InterPro" id="IPR011016">
    <property type="entry name" value="Znf_RING-CH"/>
</dbReference>
<evidence type="ECO:0000256" key="6">
    <source>
        <dbReference type="ARBA" id="ARBA00022786"/>
    </source>
</evidence>
<dbReference type="GO" id="GO:0005737">
    <property type="term" value="C:cytoplasm"/>
    <property type="evidence" value="ECO:0007669"/>
    <property type="project" value="TreeGrafter"/>
</dbReference>
<evidence type="ECO:0000256" key="2">
    <source>
        <dbReference type="ARBA" id="ARBA00012483"/>
    </source>
</evidence>
<evidence type="ECO:0000256" key="5">
    <source>
        <dbReference type="ARBA" id="ARBA00022771"/>
    </source>
</evidence>
<feature type="region of interest" description="Disordered" evidence="9">
    <location>
        <begin position="51"/>
        <end position="195"/>
    </location>
</feature>
<dbReference type="GO" id="GO:0008270">
    <property type="term" value="F:zinc ion binding"/>
    <property type="evidence" value="ECO:0007669"/>
    <property type="project" value="UniProtKB-KW"/>
</dbReference>
<dbReference type="AlphaFoldDB" id="A0A086T5C1"/>
<evidence type="ECO:0000313" key="12">
    <source>
        <dbReference type="Proteomes" id="UP000029964"/>
    </source>
</evidence>
<dbReference type="InterPro" id="IPR001841">
    <property type="entry name" value="Znf_RING"/>
</dbReference>
<feature type="compositionally biased region" description="Polar residues" evidence="9">
    <location>
        <begin position="546"/>
        <end position="557"/>
    </location>
</feature>
<organism evidence="11 12">
    <name type="scientific">Hapsidospora chrysogenum (strain ATCC 11550 / CBS 779.69 / DSM 880 / IAM 14645 / JCM 23072 / IMI 49137)</name>
    <name type="common">Acremonium chrysogenum</name>
    <dbReference type="NCBI Taxonomy" id="857340"/>
    <lineage>
        <taxon>Eukaryota</taxon>
        <taxon>Fungi</taxon>
        <taxon>Dikarya</taxon>
        <taxon>Ascomycota</taxon>
        <taxon>Pezizomycotina</taxon>
        <taxon>Sordariomycetes</taxon>
        <taxon>Hypocreomycetidae</taxon>
        <taxon>Hypocreales</taxon>
        <taxon>Bionectriaceae</taxon>
        <taxon>Hapsidospora</taxon>
    </lineage>
</organism>
<feature type="compositionally biased region" description="Low complexity" evidence="9">
    <location>
        <begin position="168"/>
        <end position="188"/>
    </location>
</feature>
<keyword evidence="12" id="KW-1185">Reference proteome</keyword>
<dbReference type="GO" id="GO:0061630">
    <property type="term" value="F:ubiquitin protein ligase activity"/>
    <property type="evidence" value="ECO:0007669"/>
    <property type="project" value="UniProtKB-EC"/>
</dbReference>
<feature type="compositionally biased region" description="Polar residues" evidence="9">
    <location>
        <begin position="509"/>
        <end position="518"/>
    </location>
</feature>
<dbReference type="PROSITE" id="PS50089">
    <property type="entry name" value="ZF_RING_2"/>
    <property type="match status" value="1"/>
</dbReference>
<evidence type="ECO:0000256" key="4">
    <source>
        <dbReference type="ARBA" id="ARBA00022723"/>
    </source>
</evidence>
<evidence type="ECO:0000313" key="11">
    <source>
        <dbReference type="EMBL" id="KFH44553.1"/>
    </source>
</evidence>
<proteinExistence type="predicted"/>
<dbReference type="SMART" id="SM00744">
    <property type="entry name" value="RINGv"/>
    <property type="match status" value="1"/>
</dbReference>
<dbReference type="GO" id="GO:0016567">
    <property type="term" value="P:protein ubiquitination"/>
    <property type="evidence" value="ECO:0007669"/>
    <property type="project" value="TreeGrafter"/>
</dbReference>
<reference evidence="12" key="1">
    <citation type="journal article" date="2014" name="Genome Announc.">
        <title>Genome sequence and annotation of Acremonium chrysogenum, producer of the beta-lactam antibiotic cephalosporin C.</title>
        <authorList>
            <person name="Terfehr D."/>
            <person name="Dahlmann T.A."/>
            <person name="Specht T."/>
            <person name="Zadra I."/>
            <person name="Kuernsteiner H."/>
            <person name="Kueck U."/>
        </authorList>
    </citation>
    <scope>NUCLEOTIDE SEQUENCE [LARGE SCALE GENOMIC DNA]</scope>
    <source>
        <strain evidence="12">ATCC 11550 / CBS 779.69 / DSM 880 / IAM 14645 / JCM 23072 / IMI 49137</strain>
    </source>
</reference>
<accession>A0A086T5C1</accession>
<evidence type="ECO:0000256" key="1">
    <source>
        <dbReference type="ARBA" id="ARBA00000900"/>
    </source>
</evidence>
<keyword evidence="6" id="KW-0833">Ubl conjugation pathway</keyword>
<dbReference type="FunFam" id="3.30.40.10:FF:000127">
    <property type="entry name" value="E3 ubiquitin-protein ligase RNF181"/>
    <property type="match status" value="1"/>
</dbReference>
<dbReference type="HOGENOM" id="CLU_021597_1_1_1"/>
<dbReference type="PANTHER" id="PTHR15710:SF243">
    <property type="entry name" value="E3 UBIQUITIN-PROTEIN LIGASE PRAJA-2 ISOFORM X1"/>
    <property type="match status" value="1"/>
</dbReference>
<feature type="compositionally biased region" description="Polar residues" evidence="9">
    <location>
        <begin position="458"/>
        <end position="482"/>
    </location>
</feature>
<evidence type="ECO:0000256" key="8">
    <source>
        <dbReference type="PROSITE-ProRule" id="PRU00175"/>
    </source>
</evidence>
<comment type="catalytic activity">
    <reaction evidence="1">
        <text>S-ubiquitinyl-[E2 ubiquitin-conjugating enzyme]-L-cysteine + [acceptor protein]-L-lysine = [E2 ubiquitin-conjugating enzyme]-L-cysteine + N(6)-ubiquitinyl-[acceptor protein]-L-lysine.</text>
        <dbReference type="EC" id="2.3.2.27"/>
    </reaction>
</comment>
<dbReference type="CDD" id="cd16454">
    <property type="entry name" value="RING-H2_PA-TM-RING"/>
    <property type="match status" value="1"/>
</dbReference>
<evidence type="ECO:0000256" key="3">
    <source>
        <dbReference type="ARBA" id="ARBA00022679"/>
    </source>
</evidence>
<evidence type="ECO:0000256" key="9">
    <source>
        <dbReference type="SAM" id="MobiDB-lite"/>
    </source>
</evidence>
<dbReference type="Pfam" id="PF13639">
    <property type="entry name" value="zf-RING_2"/>
    <property type="match status" value="1"/>
</dbReference>
<keyword evidence="5 8" id="KW-0863">Zinc-finger</keyword>
<name>A0A086T5C1_HAPC1</name>
<dbReference type="STRING" id="857340.A0A086T5C1"/>
<keyword evidence="4" id="KW-0479">Metal-binding</keyword>
<dbReference type="SMART" id="SM00184">
    <property type="entry name" value="RING"/>
    <property type="match status" value="1"/>
</dbReference>